<evidence type="ECO:0000313" key="13">
    <source>
        <dbReference type="Proteomes" id="UP000176923"/>
    </source>
</evidence>
<evidence type="ECO:0000256" key="7">
    <source>
        <dbReference type="ARBA" id="ARBA00030776"/>
    </source>
</evidence>
<dbReference type="PANTHER" id="PTHR30437">
    <property type="entry name" value="TRANSCRIPTION ELONGATION FACTOR GREA"/>
    <property type="match status" value="1"/>
</dbReference>
<dbReference type="AlphaFoldDB" id="A0A1F5ZX83"/>
<evidence type="ECO:0000259" key="10">
    <source>
        <dbReference type="Pfam" id="PF01272"/>
    </source>
</evidence>
<keyword evidence="5 8" id="KW-0804">Transcription</keyword>
<dbReference type="GO" id="GO:0003677">
    <property type="term" value="F:DNA binding"/>
    <property type="evidence" value="ECO:0007669"/>
    <property type="project" value="UniProtKB-UniRule"/>
</dbReference>
<keyword evidence="3 8" id="KW-0805">Transcription regulation</keyword>
<dbReference type="GO" id="GO:0006354">
    <property type="term" value="P:DNA-templated transcription elongation"/>
    <property type="evidence" value="ECO:0007669"/>
    <property type="project" value="TreeGrafter"/>
</dbReference>
<dbReference type="NCBIfam" id="NF001263">
    <property type="entry name" value="PRK00226.1-4"/>
    <property type="match status" value="1"/>
</dbReference>
<evidence type="ECO:0000313" key="12">
    <source>
        <dbReference type="EMBL" id="OGG16954.1"/>
    </source>
</evidence>
<accession>A0A1F5ZX83</accession>
<name>A0A1F5ZX83_9BACT</name>
<dbReference type="InterPro" id="IPR028624">
    <property type="entry name" value="Tscrpt_elong_fac_GreA/B"/>
</dbReference>
<dbReference type="InterPro" id="IPR036953">
    <property type="entry name" value="GreA/GreB_C_sf"/>
</dbReference>
<evidence type="ECO:0000256" key="6">
    <source>
        <dbReference type="ARBA" id="ARBA00024916"/>
    </source>
</evidence>
<dbReference type="InterPro" id="IPR022691">
    <property type="entry name" value="Tscrpt_elong_fac_GreA/B_N"/>
</dbReference>
<feature type="domain" description="Transcription elongation factor GreA/GreB N-terminal" evidence="11">
    <location>
        <begin position="5"/>
        <end position="75"/>
    </location>
</feature>
<proteinExistence type="inferred from homology"/>
<protein>
    <recommendedName>
        <fullName evidence="2 8">Transcription elongation factor GreA</fullName>
    </recommendedName>
    <alternativeName>
        <fullName evidence="7 8">Transcript cleavage factor GreA</fullName>
    </alternativeName>
</protein>
<dbReference type="NCBIfam" id="TIGR01462">
    <property type="entry name" value="greA"/>
    <property type="match status" value="1"/>
</dbReference>
<dbReference type="InterPro" id="IPR036805">
    <property type="entry name" value="Tscrpt_elong_fac_GreA/B_N_sf"/>
</dbReference>
<dbReference type="GO" id="GO:0032784">
    <property type="term" value="P:regulation of DNA-templated transcription elongation"/>
    <property type="evidence" value="ECO:0007669"/>
    <property type="project" value="UniProtKB-UniRule"/>
</dbReference>
<evidence type="ECO:0000256" key="3">
    <source>
        <dbReference type="ARBA" id="ARBA00023015"/>
    </source>
</evidence>
<dbReference type="GO" id="GO:0003746">
    <property type="term" value="F:translation elongation factor activity"/>
    <property type="evidence" value="ECO:0007669"/>
    <property type="project" value="UniProtKB-KW"/>
</dbReference>
<evidence type="ECO:0000256" key="8">
    <source>
        <dbReference type="HAMAP-Rule" id="MF_00105"/>
    </source>
</evidence>
<sequence>MHTQILLTKEGLSDLKEEYKHLVEVKRPAAVSRLANARGLGDLAENSEYTDSKQDLAFIDGRIAELEIVLHEAKIISNHSKKKIDVGSKVTLTVKGKKEMFTIVGEWEADPTQKKISHSSPLGKALLSRRVGDQVEVEAPAGRIIYKVVSID</sequence>
<dbReference type="InterPro" id="IPR001437">
    <property type="entry name" value="Tscrpt_elong_fac_GreA/B_C"/>
</dbReference>
<evidence type="ECO:0000256" key="2">
    <source>
        <dbReference type="ARBA" id="ARBA00013729"/>
    </source>
</evidence>
<dbReference type="InterPro" id="IPR018151">
    <property type="entry name" value="TF_GreA/GreB_CS"/>
</dbReference>
<gene>
    <name evidence="8" type="primary">greA</name>
    <name evidence="12" type="ORF">A3D77_05970</name>
</gene>
<dbReference type="GO" id="GO:0070063">
    <property type="term" value="F:RNA polymerase binding"/>
    <property type="evidence" value="ECO:0007669"/>
    <property type="project" value="InterPro"/>
</dbReference>
<dbReference type="Gene3D" id="1.10.287.180">
    <property type="entry name" value="Transcription elongation factor, GreA/GreB, N-terminal domain"/>
    <property type="match status" value="1"/>
</dbReference>
<dbReference type="PANTHER" id="PTHR30437:SF4">
    <property type="entry name" value="TRANSCRIPTION ELONGATION FACTOR GREA"/>
    <property type="match status" value="1"/>
</dbReference>
<feature type="domain" description="Transcription elongation factor GreA/GreB C-terminal" evidence="10">
    <location>
        <begin position="80"/>
        <end position="151"/>
    </location>
</feature>
<keyword evidence="12" id="KW-0648">Protein biosynthesis</keyword>
<dbReference type="Proteomes" id="UP000176923">
    <property type="component" value="Unassembled WGS sequence"/>
</dbReference>
<evidence type="ECO:0000259" key="11">
    <source>
        <dbReference type="Pfam" id="PF03449"/>
    </source>
</evidence>
<dbReference type="SUPFAM" id="SSF54534">
    <property type="entry name" value="FKBP-like"/>
    <property type="match status" value="1"/>
</dbReference>
<evidence type="ECO:0000256" key="9">
    <source>
        <dbReference type="RuleBase" id="RU000556"/>
    </source>
</evidence>
<evidence type="ECO:0000256" key="4">
    <source>
        <dbReference type="ARBA" id="ARBA00023125"/>
    </source>
</evidence>
<dbReference type="InterPro" id="IPR023459">
    <property type="entry name" value="Tscrpt_elong_fac_GreA/B_fam"/>
</dbReference>
<evidence type="ECO:0000256" key="5">
    <source>
        <dbReference type="ARBA" id="ARBA00023163"/>
    </source>
</evidence>
<dbReference type="InterPro" id="IPR006359">
    <property type="entry name" value="Tscrpt_elong_fac_GreA"/>
</dbReference>
<dbReference type="Gene3D" id="3.10.50.30">
    <property type="entry name" value="Transcription elongation factor, GreA/GreB, C-terminal domain"/>
    <property type="match status" value="1"/>
</dbReference>
<dbReference type="SUPFAM" id="SSF46557">
    <property type="entry name" value="GreA transcript cleavage protein, N-terminal domain"/>
    <property type="match status" value="1"/>
</dbReference>
<keyword evidence="4 8" id="KW-0238">DNA-binding</keyword>
<comment type="similarity">
    <text evidence="1 8 9">Belongs to the GreA/GreB family.</text>
</comment>
<dbReference type="PROSITE" id="PS00830">
    <property type="entry name" value="GREAB_2"/>
    <property type="match status" value="1"/>
</dbReference>
<dbReference type="EMBL" id="MFJL01000005">
    <property type="protein sequence ID" value="OGG16954.1"/>
    <property type="molecule type" value="Genomic_DNA"/>
</dbReference>
<dbReference type="STRING" id="1798382.A3D77_05970"/>
<dbReference type="FunFam" id="1.10.287.180:FF:000001">
    <property type="entry name" value="Transcription elongation factor GreA"/>
    <property type="match status" value="1"/>
</dbReference>
<evidence type="ECO:0000256" key="1">
    <source>
        <dbReference type="ARBA" id="ARBA00008213"/>
    </source>
</evidence>
<comment type="function">
    <text evidence="6 8 9">Necessary for efficient RNA polymerase transcription elongation past template-encoded arresting sites. The arresting sites in DNA have the property of trapping a certain fraction of elongating RNA polymerases that pass through, resulting in locked ternary complexes. Cleavage of the nascent transcript by cleavage factors such as GreA or GreB allows the resumption of elongation from the new 3'terminus. GreA releases sequences of 2 to 3 nucleotides.</text>
</comment>
<keyword evidence="12" id="KW-0251">Elongation factor</keyword>
<comment type="caution">
    <text evidence="12">The sequence shown here is derived from an EMBL/GenBank/DDBJ whole genome shotgun (WGS) entry which is preliminary data.</text>
</comment>
<dbReference type="Pfam" id="PF01272">
    <property type="entry name" value="GreA_GreB"/>
    <property type="match status" value="1"/>
</dbReference>
<dbReference type="Pfam" id="PF03449">
    <property type="entry name" value="GreA_GreB_N"/>
    <property type="match status" value="1"/>
</dbReference>
<dbReference type="PIRSF" id="PIRSF006092">
    <property type="entry name" value="GreA_GreB"/>
    <property type="match status" value="1"/>
</dbReference>
<dbReference type="HAMAP" id="MF_00105">
    <property type="entry name" value="GreA_GreB"/>
    <property type="match status" value="1"/>
</dbReference>
<organism evidence="12 13">
    <name type="scientific">Candidatus Gottesmanbacteria bacterium RIFCSPHIGHO2_02_FULL_39_11</name>
    <dbReference type="NCBI Taxonomy" id="1798382"/>
    <lineage>
        <taxon>Bacteria</taxon>
        <taxon>Candidatus Gottesmaniibacteriota</taxon>
    </lineage>
</organism>
<reference evidence="12 13" key="1">
    <citation type="journal article" date="2016" name="Nat. Commun.">
        <title>Thousands of microbial genomes shed light on interconnected biogeochemical processes in an aquifer system.</title>
        <authorList>
            <person name="Anantharaman K."/>
            <person name="Brown C.T."/>
            <person name="Hug L.A."/>
            <person name="Sharon I."/>
            <person name="Castelle C.J."/>
            <person name="Probst A.J."/>
            <person name="Thomas B.C."/>
            <person name="Singh A."/>
            <person name="Wilkins M.J."/>
            <person name="Karaoz U."/>
            <person name="Brodie E.L."/>
            <person name="Williams K.H."/>
            <person name="Hubbard S.S."/>
            <person name="Banfield J.F."/>
        </authorList>
    </citation>
    <scope>NUCLEOTIDE SEQUENCE [LARGE SCALE GENOMIC DNA]</scope>
</reference>